<protein>
    <recommendedName>
        <fullName evidence="8 10">Phosphate acyltransferase</fullName>
        <ecNumber evidence="8 10">2.3.1.274</ecNumber>
    </recommendedName>
    <alternativeName>
        <fullName evidence="10">Acyl-ACP phosphotransacylase</fullName>
    </alternativeName>
    <alternativeName>
        <fullName evidence="10">Acyl-[acyl-carrier-protein]--phosphate acyltransferase</fullName>
    </alternativeName>
    <alternativeName>
        <fullName evidence="10">Phosphate-acyl-ACP acyltransferase</fullName>
    </alternativeName>
</protein>
<evidence type="ECO:0000256" key="6">
    <source>
        <dbReference type="ARBA" id="ARBA00023209"/>
    </source>
</evidence>
<comment type="function">
    <text evidence="10">Catalyzes the reversible formation of acyl-phosphate (acyl-PO(4)) from acyl-[acyl-carrier-protein] (acyl-ACP). This enzyme utilizes acyl-ACP as fatty acyl donor, but not acyl-CoA.</text>
</comment>
<keyword evidence="7 10" id="KW-1208">Phospholipid metabolism</keyword>
<gene>
    <name evidence="10 11" type="primary">plsX</name>
    <name evidence="12" type="ORF">DRI96_00410</name>
    <name evidence="11" type="ORF">ENG47_02160</name>
</gene>
<dbReference type="GO" id="GO:0006633">
    <property type="term" value="P:fatty acid biosynthetic process"/>
    <property type="evidence" value="ECO:0007669"/>
    <property type="project" value="UniProtKB-UniRule"/>
</dbReference>
<dbReference type="PIRSF" id="PIRSF002465">
    <property type="entry name" value="Phsphlp_syn_PlsX"/>
    <property type="match status" value="1"/>
</dbReference>
<evidence type="ECO:0000256" key="8">
    <source>
        <dbReference type="ARBA" id="ARBA00024069"/>
    </source>
</evidence>
<evidence type="ECO:0000256" key="7">
    <source>
        <dbReference type="ARBA" id="ARBA00023264"/>
    </source>
</evidence>
<evidence type="ECO:0000256" key="3">
    <source>
        <dbReference type="ARBA" id="ARBA00022516"/>
    </source>
</evidence>
<comment type="subunit">
    <text evidence="9 10">Homodimer. Probably interacts with PlsY.</text>
</comment>
<comment type="caution">
    <text evidence="12">The sequence shown here is derived from an EMBL/GenBank/DDBJ whole genome shotgun (WGS) entry which is preliminary data.</text>
</comment>
<reference evidence="11" key="2">
    <citation type="journal article" date="2020" name="mSystems">
        <title>Genome- and Community-Level Interaction Insights into Carbon Utilization and Element Cycling Functions of Hydrothermarchaeota in Hydrothermal Sediment.</title>
        <authorList>
            <person name="Zhou Z."/>
            <person name="Liu Y."/>
            <person name="Xu W."/>
            <person name="Pan J."/>
            <person name="Luo Z.H."/>
            <person name="Li M."/>
        </authorList>
    </citation>
    <scope>NUCLEOTIDE SEQUENCE [LARGE SCALE GENOMIC DNA]</scope>
    <source>
        <strain evidence="11">HyVt-219</strain>
    </source>
</reference>
<dbReference type="EMBL" id="DRBC01000123">
    <property type="protein sequence ID" value="HDN84547.1"/>
    <property type="molecule type" value="Genomic_DNA"/>
</dbReference>
<dbReference type="Pfam" id="PF02504">
    <property type="entry name" value="FA_synthesis"/>
    <property type="match status" value="1"/>
</dbReference>
<reference evidence="12 13" key="1">
    <citation type="submission" date="2018-06" db="EMBL/GenBank/DDBJ databases">
        <title>Extensive metabolic versatility and redundancy in microbially diverse, dynamic hydrothermal sediments.</title>
        <authorList>
            <person name="Dombrowski N."/>
            <person name="Teske A."/>
            <person name="Baker B.J."/>
        </authorList>
    </citation>
    <scope>NUCLEOTIDE SEQUENCE [LARGE SCALE GENOMIC DNA]</scope>
    <source>
        <strain evidence="12">B19_G9</strain>
    </source>
</reference>
<dbReference type="Gene3D" id="3.40.718.10">
    <property type="entry name" value="Isopropylmalate Dehydrogenase"/>
    <property type="match status" value="1"/>
</dbReference>
<evidence type="ECO:0000256" key="5">
    <source>
        <dbReference type="ARBA" id="ARBA00023098"/>
    </source>
</evidence>
<evidence type="ECO:0000256" key="9">
    <source>
        <dbReference type="ARBA" id="ARBA00046608"/>
    </source>
</evidence>
<dbReference type="InterPro" id="IPR003664">
    <property type="entry name" value="FA_synthesis"/>
</dbReference>
<evidence type="ECO:0000256" key="1">
    <source>
        <dbReference type="ARBA" id="ARBA00001232"/>
    </source>
</evidence>
<evidence type="ECO:0000313" key="13">
    <source>
        <dbReference type="Proteomes" id="UP000267654"/>
    </source>
</evidence>
<dbReference type="EMBL" id="QMQB01000009">
    <property type="protein sequence ID" value="RLE15109.1"/>
    <property type="molecule type" value="Genomic_DNA"/>
</dbReference>
<dbReference type="NCBIfam" id="TIGR00182">
    <property type="entry name" value="plsX"/>
    <property type="match status" value="1"/>
</dbReference>
<dbReference type="PANTHER" id="PTHR30100">
    <property type="entry name" value="FATTY ACID/PHOSPHOLIPID SYNTHESIS PROTEIN PLSX"/>
    <property type="match status" value="1"/>
</dbReference>
<evidence type="ECO:0000256" key="10">
    <source>
        <dbReference type="HAMAP-Rule" id="MF_00019"/>
    </source>
</evidence>
<dbReference type="InterPro" id="IPR012281">
    <property type="entry name" value="Phospholipid_synth_PlsX-like"/>
</dbReference>
<keyword evidence="3 10" id="KW-0444">Lipid biosynthesis</keyword>
<evidence type="ECO:0000313" key="11">
    <source>
        <dbReference type="EMBL" id="HDN84547.1"/>
    </source>
</evidence>
<dbReference type="Proteomes" id="UP000885660">
    <property type="component" value="Unassembled WGS sequence"/>
</dbReference>
<accession>A0A662DLV0</accession>
<name>A0A662DLV0_UNCAE</name>
<dbReference type="GO" id="GO:0008654">
    <property type="term" value="P:phospholipid biosynthetic process"/>
    <property type="evidence" value="ECO:0007669"/>
    <property type="project" value="UniProtKB-KW"/>
</dbReference>
<keyword evidence="5 10" id="KW-0443">Lipid metabolism</keyword>
<evidence type="ECO:0000313" key="12">
    <source>
        <dbReference type="EMBL" id="RLE15109.1"/>
    </source>
</evidence>
<comment type="catalytic activity">
    <reaction evidence="1 10">
        <text>a fatty acyl-[ACP] + phosphate = an acyl phosphate + holo-[ACP]</text>
        <dbReference type="Rhea" id="RHEA:42292"/>
        <dbReference type="Rhea" id="RHEA-COMP:9685"/>
        <dbReference type="Rhea" id="RHEA-COMP:14125"/>
        <dbReference type="ChEBI" id="CHEBI:43474"/>
        <dbReference type="ChEBI" id="CHEBI:59918"/>
        <dbReference type="ChEBI" id="CHEBI:64479"/>
        <dbReference type="ChEBI" id="CHEBI:138651"/>
        <dbReference type="EC" id="2.3.1.274"/>
    </reaction>
</comment>
<comment type="similarity">
    <text evidence="10">Belongs to the PlsX family.</text>
</comment>
<keyword evidence="6 10" id="KW-0594">Phospholipid biosynthesis</keyword>
<keyword evidence="4 10" id="KW-0808">Transferase</keyword>
<dbReference type="GO" id="GO:0043811">
    <property type="term" value="F:phosphate:acyl-[acyl carrier protein] acyltransferase activity"/>
    <property type="evidence" value="ECO:0007669"/>
    <property type="project" value="UniProtKB-UniRule"/>
</dbReference>
<comment type="pathway">
    <text evidence="10">Lipid metabolism; phospholipid metabolism.</text>
</comment>
<evidence type="ECO:0000256" key="2">
    <source>
        <dbReference type="ARBA" id="ARBA00022490"/>
    </source>
</evidence>
<dbReference type="EC" id="2.3.1.274" evidence="8 10"/>
<sequence length="334" mass="35712">MKVAVDAMGAEKGISTVIEGSLAAIAENPDIEIILVGDGEKIQDEIKRLNVSKVPFSIVSASQVVTMEDSAVVPLKEKKDSSISVGLDLVKSGRADAFISAGNTGAVMATSLVKLGKLKGVIRPCLAAVFPTFNGKEVLLVDVGANVDCKPNHLFQFSVIGSVYAYKVLKVKNPRVALLNIGSEENKGNDIIIETFKLLKNSSLNFIGNIEGKDITSGKVEVVVCDGFVGNIILKFAEGFAITTLSIMDKEAKRSMLGMGSFLFRRWFKRIKLSLDYAEYGGVPLLGVNGICIIAHGASSSKAIKNAIKASYRFSKVGINRSIENALRGIKVKV</sequence>
<organism evidence="12 13">
    <name type="scientific">Aerophobetes bacterium</name>
    <dbReference type="NCBI Taxonomy" id="2030807"/>
    <lineage>
        <taxon>Bacteria</taxon>
        <taxon>Candidatus Aerophobota</taxon>
    </lineage>
</organism>
<evidence type="ECO:0000256" key="4">
    <source>
        <dbReference type="ARBA" id="ARBA00022679"/>
    </source>
</evidence>
<dbReference type="HAMAP" id="MF_00019">
    <property type="entry name" value="PlsX"/>
    <property type="match status" value="1"/>
</dbReference>
<comment type="subcellular location">
    <subcellularLocation>
        <location evidence="10">Cytoplasm</location>
    </subcellularLocation>
    <text evidence="10">Associated with the membrane possibly through PlsY.</text>
</comment>
<dbReference type="AlphaFoldDB" id="A0A662DLV0"/>
<dbReference type="SUPFAM" id="SSF53659">
    <property type="entry name" value="Isocitrate/Isopropylmalate dehydrogenase-like"/>
    <property type="match status" value="1"/>
</dbReference>
<keyword evidence="12" id="KW-0012">Acyltransferase</keyword>
<keyword evidence="2 10" id="KW-0963">Cytoplasm</keyword>
<dbReference type="PANTHER" id="PTHR30100:SF1">
    <property type="entry name" value="PHOSPHATE ACYLTRANSFERASE"/>
    <property type="match status" value="1"/>
</dbReference>
<dbReference type="Proteomes" id="UP000267654">
    <property type="component" value="Unassembled WGS sequence"/>
</dbReference>
<dbReference type="UniPathway" id="UPA00085"/>
<dbReference type="GO" id="GO:0005737">
    <property type="term" value="C:cytoplasm"/>
    <property type="evidence" value="ECO:0007669"/>
    <property type="project" value="UniProtKB-SubCell"/>
</dbReference>
<proteinExistence type="inferred from homology"/>